<evidence type="ECO:0000256" key="4">
    <source>
        <dbReference type="ARBA" id="ARBA00019040"/>
    </source>
</evidence>
<comment type="cofactor">
    <cofactor evidence="1 10">
        <name>pyridoxal 5'-phosphate</name>
        <dbReference type="ChEBI" id="CHEBI:597326"/>
    </cofactor>
</comment>
<keyword evidence="5 9" id="KW-0663">Pyridoxal phosphate</keyword>
<keyword evidence="6" id="KW-0456">Lyase</keyword>
<evidence type="ECO:0000256" key="9">
    <source>
        <dbReference type="PIRSR" id="PIRSR001434-2"/>
    </source>
</evidence>
<dbReference type="PIRSF" id="PIRSF001434">
    <property type="entry name" value="CGS"/>
    <property type="match status" value="1"/>
</dbReference>
<comment type="catalytic activity">
    <reaction evidence="8">
        <text>L-homocysteine + H2O = 2-oxobutanoate + hydrogen sulfide + NH4(+) + H(+)</text>
        <dbReference type="Rhea" id="RHEA:14501"/>
        <dbReference type="ChEBI" id="CHEBI:15377"/>
        <dbReference type="ChEBI" id="CHEBI:15378"/>
        <dbReference type="ChEBI" id="CHEBI:16763"/>
        <dbReference type="ChEBI" id="CHEBI:28938"/>
        <dbReference type="ChEBI" id="CHEBI:29919"/>
        <dbReference type="ChEBI" id="CHEBI:58199"/>
        <dbReference type="EC" id="4.4.1.2"/>
    </reaction>
</comment>
<dbReference type="InterPro" id="IPR054542">
    <property type="entry name" value="Cys_met_metab_PP"/>
</dbReference>
<dbReference type="SUPFAM" id="SSF53383">
    <property type="entry name" value="PLP-dependent transferases"/>
    <property type="match status" value="1"/>
</dbReference>
<proteinExistence type="inferred from homology"/>
<dbReference type="GO" id="GO:0030170">
    <property type="term" value="F:pyridoxal phosphate binding"/>
    <property type="evidence" value="ECO:0007669"/>
    <property type="project" value="InterPro"/>
</dbReference>
<dbReference type="GO" id="GO:0005737">
    <property type="term" value="C:cytoplasm"/>
    <property type="evidence" value="ECO:0007669"/>
    <property type="project" value="TreeGrafter"/>
</dbReference>
<comment type="catalytic activity">
    <reaction evidence="7">
        <text>L-methionine + H2O = methanethiol + 2-oxobutanoate + NH4(+)</text>
        <dbReference type="Rhea" id="RHEA:23800"/>
        <dbReference type="ChEBI" id="CHEBI:15377"/>
        <dbReference type="ChEBI" id="CHEBI:16007"/>
        <dbReference type="ChEBI" id="CHEBI:16763"/>
        <dbReference type="ChEBI" id="CHEBI:28938"/>
        <dbReference type="ChEBI" id="CHEBI:57844"/>
        <dbReference type="EC" id="4.4.1.11"/>
    </reaction>
</comment>
<dbReference type="PANTHER" id="PTHR11808">
    <property type="entry name" value="TRANS-SULFURATION ENZYME FAMILY MEMBER"/>
    <property type="match status" value="1"/>
</dbReference>
<dbReference type="EC" id="4.4.1.11" evidence="3"/>
<evidence type="ECO:0000256" key="1">
    <source>
        <dbReference type="ARBA" id="ARBA00001933"/>
    </source>
</evidence>
<dbReference type="AlphaFoldDB" id="A0A7V1EIF7"/>
<dbReference type="InterPro" id="IPR015421">
    <property type="entry name" value="PyrdxlP-dep_Trfase_major"/>
</dbReference>
<protein>
    <recommendedName>
        <fullName evidence="4">L-methionine gamma-lyase</fullName>
        <ecNumber evidence="3">4.4.1.11</ecNumber>
    </recommendedName>
</protein>
<dbReference type="Gene3D" id="3.40.640.10">
    <property type="entry name" value="Type I PLP-dependent aspartate aminotransferase-like (Major domain)"/>
    <property type="match status" value="1"/>
</dbReference>
<dbReference type="GO" id="GO:0019346">
    <property type="term" value="P:transsulfuration"/>
    <property type="evidence" value="ECO:0007669"/>
    <property type="project" value="InterPro"/>
</dbReference>
<evidence type="ECO:0000256" key="7">
    <source>
        <dbReference type="ARBA" id="ARBA00049180"/>
    </source>
</evidence>
<dbReference type="Pfam" id="PF01053">
    <property type="entry name" value="Cys_Met_Meta_PP"/>
    <property type="match status" value="1"/>
</dbReference>
<dbReference type="InterPro" id="IPR000277">
    <property type="entry name" value="Cys/Met-Metab_PyrdxlP-dep_enz"/>
</dbReference>
<dbReference type="InterPro" id="IPR015424">
    <property type="entry name" value="PyrdxlP-dep_Trfase"/>
</dbReference>
<organism evidence="11">
    <name type="scientific">candidate division WOR-3 bacterium</name>
    <dbReference type="NCBI Taxonomy" id="2052148"/>
    <lineage>
        <taxon>Bacteria</taxon>
        <taxon>Bacteria division WOR-3</taxon>
    </lineage>
</organism>
<dbReference type="CDD" id="cd00614">
    <property type="entry name" value="CGS_like"/>
    <property type="match status" value="1"/>
</dbReference>
<evidence type="ECO:0000256" key="10">
    <source>
        <dbReference type="RuleBase" id="RU362118"/>
    </source>
</evidence>
<dbReference type="GO" id="GO:0008483">
    <property type="term" value="F:transaminase activity"/>
    <property type="evidence" value="ECO:0007669"/>
    <property type="project" value="UniProtKB-KW"/>
</dbReference>
<comment type="similarity">
    <text evidence="2">Belongs to the trans-sulfuration enzymes family. L-methionine gamma-lyase subfamily.</text>
</comment>
<evidence type="ECO:0000256" key="2">
    <source>
        <dbReference type="ARBA" id="ARBA00008667"/>
    </source>
</evidence>
<keyword evidence="11" id="KW-0808">Transferase</keyword>
<dbReference type="FunFam" id="3.40.640.10:FF:000046">
    <property type="entry name" value="Cystathionine gamma-lyase"/>
    <property type="match status" value="1"/>
</dbReference>
<dbReference type="PROSITE" id="PS00868">
    <property type="entry name" value="CYS_MET_METAB_PP"/>
    <property type="match status" value="1"/>
</dbReference>
<sequence length="389" mass="42248">MHIETNIVHGGVHPDEKTGAHVPPIYMTSTFVFKDVDHGARLFKDEEKGYIYTRLGNPTIELLARKMAILESGAAGLCFASGMAAIFATVLTCCKAGDHIISDKVIYGGTYALFNGLLPKINITTSFVDTSIDQEIISAIKPNTKMILIESPANPTLKINDIAHIAEIAHKHNIKLCVDNTFATPYLQRPIELGADIVLHSATKYLGGHGDLIGGIVVGKEDFIKTMDKEVARDVGGCISPFNAWLILRGLKTLAVRMERHCANAMALARFLKSHPKVAKVYYPGLEDHPGHSIAKKQMRLFGGMLGFDLKGGKEAGKVLMNSVKVCSLAVSLGDTDTLIEHPASMTHSTYTEEELIKAGINSGFVRMSVGIENVEDLIEDLKQALAKI</sequence>
<comment type="caution">
    <text evidence="11">The sequence shown here is derived from an EMBL/GenBank/DDBJ whole genome shotgun (WGS) entry which is preliminary data.</text>
</comment>
<name>A0A7V1EIF7_UNCW3</name>
<keyword evidence="11" id="KW-0032">Aminotransferase</keyword>
<accession>A0A7V1EIF7</accession>
<dbReference type="PANTHER" id="PTHR11808:SF80">
    <property type="entry name" value="CYSTATHIONINE GAMMA-LYASE"/>
    <property type="match status" value="1"/>
</dbReference>
<evidence type="ECO:0000256" key="3">
    <source>
        <dbReference type="ARBA" id="ARBA00012222"/>
    </source>
</evidence>
<gene>
    <name evidence="11" type="ORF">ENP86_07845</name>
</gene>
<dbReference type="FunFam" id="3.90.1150.10:FF:000008">
    <property type="entry name" value="Cystathionine gamma-synthase"/>
    <property type="match status" value="1"/>
</dbReference>
<dbReference type="GO" id="GO:0047982">
    <property type="term" value="F:homocysteine desulfhydrase activity"/>
    <property type="evidence" value="ECO:0007669"/>
    <property type="project" value="UniProtKB-EC"/>
</dbReference>
<evidence type="ECO:0000256" key="6">
    <source>
        <dbReference type="ARBA" id="ARBA00023239"/>
    </source>
</evidence>
<evidence type="ECO:0000256" key="8">
    <source>
        <dbReference type="ARBA" id="ARBA00050802"/>
    </source>
</evidence>
<reference evidence="11" key="1">
    <citation type="journal article" date="2020" name="mSystems">
        <title>Genome- and Community-Level Interaction Insights into Carbon Utilization and Element Cycling Functions of Hydrothermarchaeota in Hydrothermal Sediment.</title>
        <authorList>
            <person name="Zhou Z."/>
            <person name="Liu Y."/>
            <person name="Xu W."/>
            <person name="Pan J."/>
            <person name="Luo Z.H."/>
            <person name="Li M."/>
        </authorList>
    </citation>
    <scope>NUCLEOTIDE SEQUENCE [LARGE SCALE GENOMIC DNA]</scope>
    <source>
        <strain evidence="11">SpSt-258</strain>
    </source>
</reference>
<dbReference type="InterPro" id="IPR015422">
    <property type="entry name" value="PyrdxlP-dep_Trfase_small"/>
</dbReference>
<evidence type="ECO:0000313" key="11">
    <source>
        <dbReference type="EMBL" id="HDY59447.1"/>
    </source>
</evidence>
<feature type="modified residue" description="N6-(pyridoxal phosphate)lysine" evidence="9">
    <location>
        <position position="204"/>
    </location>
</feature>
<dbReference type="Gene3D" id="3.90.1150.10">
    <property type="entry name" value="Aspartate Aminotransferase, domain 1"/>
    <property type="match status" value="1"/>
</dbReference>
<dbReference type="GO" id="GO:0018826">
    <property type="term" value="F:methionine gamma-lyase activity"/>
    <property type="evidence" value="ECO:0007669"/>
    <property type="project" value="UniProtKB-EC"/>
</dbReference>
<evidence type="ECO:0000256" key="5">
    <source>
        <dbReference type="ARBA" id="ARBA00022898"/>
    </source>
</evidence>
<dbReference type="EMBL" id="DSKY01000020">
    <property type="protein sequence ID" value="HDY59447.1"/>
    <property type="molecule type" value="Genomic_DNA"/>
</dbReference>